<organism evidence="10 11">
    <name type="scientific">Actinoplanes nipponensis</name>
    <dbReference type="NCBI Taxonomy" id="135950"/>
    <lineage>
        <taxon>Bacteria</taxon>
        <taxon>Bacillati</taxon>
        <taxon>Actinomycetota</taxon>
        <taxon>Actinomycetes</taxon>
        <taxon>Micromonosporales</taxon>
        <taxon>Micromonosporaceae</taxon>
        <taxon>Actinoplanes</taxon>
    </lineage>
</organism>
<keyword evidence="3" id="KW-0808">Transferase</keyword>
<dbReference type="EMBL" id="BOMQ01000045">
    <property type="protein sequence ID" value="GIE50191.1"/>
    <property type="molecule type" value="Genomic_DNA"/>
</dbReference>
<evidence type="ECO:0000256" key="2">
    <source>
        <dbReference type="ARBA" id="ARBA00006464"/>
    </source>
</evidence>
<evidence type="ECO:0000256" key="6">
    <source>
        <dbReference type="ARBA" id="ARBA00023136"/>
    </source>
</evidence>
<dbReference type="RefSeq" id="WP_307836708.1">
    <property type="nucleotide sequence ID" value="NZ_BAAAYJ010000007.1"/>
</dbReference>
<comment type="caution">
    <text evidence="10">The sequence shown here is derived from an EMBL/GenBank/DDBJ whole genome shotgun (WGS) entry which is preliminary data.</text>
</comment>
<dbReference type="PANTHER" id="PTHR30576">
    <property type="entry name" value="COLANIC BIOSYNTHESIS UDP-GLUCOSE LIPID CARRIER TRANSFERASE"/>
    <property type="match status" value="1"/>
</dbReference>
<feature type="compositionally biased region" description="Basic and acidic residues" evidence="7">
    <location>
        <begin position="1"/>
        <end position="10"/>
    </location>
</feature>
<feature type="compositionally biased region" description="Basic and acidic residues" evidence="7">
    <location>
        <begin position="101"/>
        <end position="113"/>
    </location>
</feature>
<dbReference type="GO" id="GO:0016780">
    <property type="term" value="F:phosphotransferase activity, for other substituted phosphate groups"/>
    <property type="evidence" value="ECO:0007669"/>
    <property type="project" value="TreeGrafter"/>
</dbReference>
<keyword evidence="4 8" id="KW-0812">Transmembrane</keyword>
<dbReference type="GO" id="GO:0016020">
    <property type="term" value="C:membrane"/>
    <property type="evidence" value="ECO:0007669"/>
    <property type="project" value="UniProtKB-SubCell"/>
</dbReference>
<comment type="similarity">
    <text evidence="2">Belongs to the bacterial sugar transferase family.</text>
</comment>
<evidence type="ECO:0000256" key="1">
    <source>
        <dbReference type="ARBA" id="ARBA00004141"/>
    </source>
</evidence>
<dbReference type="PANTHER" id="PTHR30576:SF10">
    <property type="entry name" value="SLL5057 PROTEIN"/>
    <property type="match status" value="1"/>
</dbReference>
<protein>
    <submittedName>
        <fullName evidence="10">Exopolysaccharide biosynthesis polyprenyl glycosylphosphotransferase</fullName>
    </submittedName>
</protein>
<feature type="domain" description="Bacterial sugar transferase" evidence="9">
    <location>
        <begin position="406"/>
        <end position="593"/>
    </location>
</feature>
<feature type="transmembrane region" description="Helical" evidence="8">
    <location>
        <begin position="239"/>
        <end position="260"/>
    </location>
</feature>
<keyword evidence="11" id="KW-1185">Reference proteome</keyword>
<keyword evidence="5 8" id="KW-1133">Transmembrane helix</keyword>
<feature type="transmembrane region" description="Helical" evidence="8">
    <location>
        <begin position="412"/>
        <end position="435"/>
    </location>
</feature>
<evidence type="ECO:0000256" key="4">
    <source>
        <dbReference type="ARBA" id="ARBA00022692"/>
    </source>
</evidence>
<feature type="transmembrane region" description="Helical" evidence="8">
    <location>
        <begin position="215"/>
        <end position="233"/>
    </location>
</feature>
<evidence type="ECO:0000256" key="3">
    <source>
        <dbReference type="ARBA" id="ARBA00022679"/>
    </source>
</evidence>
<keyword evidence="6 8" id="KW-0472">Membrane</keyword>
<name>A0A919JJ71_9ACTN</name>
<feature type="compositionally biased region" description="Low complexity" evidence="7">
    <location>
        <begin position="37"/>
        <end position="48"/>
    </location>
</feature>
<dbReference type="NCBIfam" id="TIGR03025">
    <property type="entry name" value="EPS_sugtrans"/>
    <property type="match status" value="1"/>
</dbReference>
<proteinExistence type="inferred from homology"/>
<evidence type="ECO:0000313" key="10">
    <source>
        <dbReference type="EMBL" id="GIE50191.1"/>
    </source>
</evidence>
<sequence>MRQELSEDHGATPGEPTVVLPAVHRGDGAPSEPPENHGPANHPPGNHGPRPHRPLPYRSRNSKIPSPARSTVDDTGVDGADNAPPLAGAGGRDAAGRARNRAVERHWSDERNRSAAARPATRPFVRVRGRHAAMSRRQRWERQYVRTLILCDLLAGIAAGAVTFGLRFGDEVTTYNRSYVWLSALLPVALLAVLVVSRAYERRFLFVGTDEYQRVFRGGVGLIAGVAVVSYALDLDLARSYVLAALPTAMLSAVVLRFALRKRLHLARARGERLRRVIVVGHELSVIGIARQLRRERYHGLEVVGACLPPGHDGVIDLPVFGTFDDVATAVDAADADTVVVLSCPELDGAALRRLAWRLERDEVDLVVASALIDVAGARTTIRPFDGLPMLHVEHPRLHGGARIVKDLVDRVGALALLIVFGPLLVGVALCVRVTSRGPVLFRQVRVGRDGSEFRIFKFRSMYVDAEARLAELRHLNEHDGVLFKMRDDPRVTPVGRWLRRLSLDELPQLLNVIAGQMSLVGPRPPLPSEVAVYADDVRRRLAVKPGMTGLWQVSGRSDLSWEETVRLDLRYVENWSLSLDLVILLRTMTAVVRSSGAY</sequence>
<accession>A0A919JJ71</accession>
<comment type="subcellular location">
    <subcellularLocation>
        <location evidence="1">Membrane</location>
        <topology evidence="1">Multi-pass membrane protein</topology>
    </subcellularLocation>
</comment>
<evidence type="ECO:0000256" key="8">
    <source>
        <dbReference type="SAM" id="Phobius"/>
    </source>
</evidence>
<dbReference type="Proteomes" id="UP000647172">
    <property type="component" value="Unassembled WGS sequence"/>
</dbReference>
<gene>
    <name evidence="10" type="ORF">Ani05nite_37250</name>
</gene>
<feature type="transmembrane region" description="Helical" evidence="8">
    <location>
        <begin position="178"/>
        <end position="195"/>
    </location>
</feature>
<dbReference type="AlphaFoldDB" id="A0A919JJ71"/>
<feature type="region of interest" description="Disordered" evidence="7">
    <location>
        <begin position="1"/>
        <end position="119"/>
    </location>
</feature>
<evidence type="ECO:0000256" key="5">
    <source>
        <dbReference type="ARBA" id="ARBA00022989"/>
    </source>
</evidence>
<dbReference type="Pfam" id="PF02397">
    <property type="entry name" value="Bac_transf"/>
    <property type="match status" value="1"/>
</dbReference>
<evidence type="ECO:0000256" key="7">
    <source>
        <dbReference type="SAM" id="MobiDB-lite"/>
    </source>
</evidence>
<feature type="transmembrane region" description="Helical" evidence="8">
    <location>
        <begin position="144"/>
        <end position="166"/>
    </location>
</feature>
<dbReference type="InterPro" id="IPR017475">
    <property type="entry name" value="EPS_sugar_tfrase"/>
</dbReference>
<dbReference type="InterPro" id="IPR003362">
    <property type="entry name" value="Bact_transf"/>
</dbReference>
<evidence type="ECO:0000313" key="11">
    <source>
        <dbReference type="Proteomes" id="UP000647172"/>
    </source>
</evidence>
<evidence type="ECO:0000259" key="9">
    <source>
        <dbReference type="Pfam" id="PF02397"/>
    </source>
</evidence>
<reference evidence="10" key="1">
    <citation type="submission" date="2021-01" db="EMBL/GenBank/DDBJ databases">
        <title>Whole genome shotgun sequence of Actinoplanes nipponensis NBRC 14063.</title>
        <authorList>
            <person name="Komaki H."/>
            <person name="Tamura T."/>
        </authorList>
    </citation>
    <scope>NUCLEOTIDE SEQUENCE</scope>
    <source>
        <strain evidence="10">NBRC 14063</strain>
    </source>
</reference>